<dbReference type="GO" id="GO:0003977">
    <property type="term" value="F:UDP-N-acetylglucosamine diphosphorylase activity"/>
    <property type="evidence" value="ECO:0007669"/>
    <property type="project" value="UniProtKB-EC"/>
</dbReference>
<evidence type="ECO:0000256" key="10">
    <source>
        <dbReference type="ARBA" id="ARBA00048493"/>
    </source>
</evidence>
<dbReference type="InterPro" id="IPR056729">
    <property type="entry name" value="GMPPB_C"/>
</dbReference>
<evidence type="ECO:0000256" key="9">
    <source>
        <dbReference type="ARBA" id="ARBA00048247"/>
    </source>
</evidence>
<dbReference type="PANTHER" id="PTHR43584:SF8">
    <property type="entry name" value="N-ACETYLMURAMATE ALPHA-1-PHOSPHATE URIDYLYLTRANSFERASE"/>
    <property type="match status" value="1"/>
</dbReference>
<feature type="domain" description="Mannose-1-phosphate guanyltransferase C-terminal" evidence="12">
    <location>
        <begin position="269"/>
        <end position="343"/>
    </location>
</feature>
<reference evidence="13" key="1">
    <citation type="submission" date="2018-06" db="EMBL/GenBank/DDBJ databases">
        <authorList>
            <person name="Zhirakovskaya E."/>
        </authorList>
    </citation>
    <scope>NUCLEOTIDE SEQUENCE</scope>
</reference>
<dbReference type="PANTHER" id="PTHR43584">
    <property type="entry name" value="NUCLEOTIDYL TRANSFERASE"/>
    <property type="match status" value="1"/>
</dbReference>
<keyword evidence="6 13" id="KW-0548">Nucleotidyltransferase</keyword>
<evidence type="ECO:0000256" key="5">
    <source>
        <dbReference type="ARBA" id="ARBA00022679"/>
    </source>
</evidence>
<dbReference type="InterPro" id="IPR050065">
    <property type="entry name" value="GlmU-like"/>
</dbReference>
<organism evidence="13">
    <name type="scientific">hydrothermal vent metagenome</name>
    <dbReference type="NCBI Taxonomy" id="652676"/>
    <lineage>
        <taxon>unclassified sequences</taxon>
        <taxon>metagenomes</taxon>
        <taxon>ecological metagenomes</taxon>
    </lineage>
</organism>
<dbReference type="EC" id="2.7.7.24" evidence="13"/>
<dbReference type="NCBIfam" id="TIGR03992">
    <property type="entry name" value="Arch_glmU"/>
    <property type="match status" value="1"/>
</dbReference>
<dbReference type="Gene3D" id="2.160.10.10">
    <property type="entry name" value="Hexapeptide repeat proteins"/>
    <property type="match status" value="1"/>
</dbReference>
<keyword evidence="7" id="KW-0511">Multifunctional enzyme</keyword>
<evidence type="ECO:0000256" key="8">
    <source>
        <dbReference type="ARBA" id="ARBA00023315"/>
    </source>
</evidence>
<evidence type="ECO:0000259" key="12">
    <source>
        <dbReference type="Pfam" id="PF25087"/>
    </source>
</evidence>
<evidence type="ECO:0000313" key="13">
    <source>
        <dbReference type="EMBL" id="VAX20571.1"/>
    </source>
</evidence>
<evidence type="ECO:0000256" key="3">
    <source>
        <dbReference type="ARBA" id="ARBA00007707"/>
    </source>
</evidence>
<dbReference type="InterPro" id="IPR011004">
    <property type="entry name" value="Trimer_LpxA-like_sf"/>
</dbReference>
<dbReference type="Gene3D" id="3.90.550.10">
    <property type="entry name" value="Spore Coat Polysaccharide Biosynthesis Protein SpsA, Chain A"/>
    <property type="match status" value="1"/>
</dbReference>
<proteinExistence type="inferred from homology"/>
<feature type="domain" description="Nucleotidyl transferase" evidence="11">
    <location>
        <begin position="2"/>
        <end position="230"/>
    </location>
</feature>
<dbReference type="SUPFAM" id="SSF53448">
    <property type="entry name" value="Nucleotide-diphospho-sugar transferases"/>
    <property type="match status" value="1"/>
</dbReference>
<dbReference type="GO" id="GO:0006048">
    <property type="term" value="P:UDP-N-acetylglucosamine biosynthetic process"/>
    <property type="evidence" value="ECO:0007669"/>
    <property type="project" value="UniProtKB-UniPathway"/>
</dbReference>
<gene>
    <name evidence="13" type="ORF">MNBD_NITROSPINAE02-1101</name>
</gene>
<comment type="similarity">
    <text evidence="3">In the C-terminal section; belongs to the transferase hexapeptide repeat family.</text>
</comment>
<dbReference type="InterPro" id="IPR023915">
    <property type="entry name" value="Bifunctiontional_GlmU_arc-type"/>
</dbReference>
<protein>
    <submittedName>
        <fullName evidence="13">Glucose-1-phosphate thymidylyltransferase</fullName>
        <ecNumber evidence="13">2.7.7.24</ecNumber>
    </submittedName>
</protein>
<dbReference type="SUPFAM" id="SSF51161">
    <property type="entry name" value="Trimeric LpxA-like enzymes"/>
    <property type="match status" value="1"/>
</dbReference>
<dbReference type="Pfam" id="PF00483">
    <property type="entry name" value="NTP_transferase"/>
    <property type="match status" value="1"/>
</dbReference>
<dbReference type="InterPro" id="IPR005835">
    <property type="entry name" value="NTP_transferase_dom"/>
</dbReference>
<accession>A0A3B1C1F2</accession>
<evidence type="ECO:0000256" key="1">
    <source>
        <dbReference type="ARBA" id="ARBA00005166"/>
    </source>
</evidence>
<evidence type="ECO:0000256" key="6">
    <source>
        <dbReference type="ARBA" id="ARBA00022695"/>
    </source>
</evidence>
<evidence type="ECO:0000256" key="4">
    <source>
        <dbReference type="ARBA" id="ARBA00007947"/>
    </source>
</evidence>
<comment type="catalytic activity">
    <reaction evidence="10">
        <text>N-acetyl-alpha-D-glucosamine 1-phosphate + UTP + H(+) = UDP-N-acetyl-alpha-D-glucosamine + diphosphate</text>
        <dbReference type="Rhea" id="RHEA:13509"/>
        <dbReference type="ChEBI" id="CHEBI:15378"/>
        <dbReference type="ChEBI" id="CHEBI:33019"/>
        <dbReference type="ChEBI" id="CHEBI:46398"/>
        <dbReference type="ChEBI" id="CHEBI:57705"/>
        <dbReference type="ChEBI" id="CHEBI:57776"/>
        <dbReference type="EC" id="2.7.7.23"/>
    </reaction>
</comment>
<dbReference type="InterPro" id="IPR029044">
    <property type="entry name" value="Nucleotide-diphossugar_trans"/>
</dbReference>
<evidence type="ECO:0000256" key="7">
    <source>
        <dbReference type="ARBA" id="ARBA00023268"/>
    </source>
</evidence>
<dbReference type="CDD" id="cd04181">
    <property type="entry name" value="NTP_transferase"/>
    <property type="match status" value="1"/>
</dbReference>
<sequence length="400" mass="42689">MKALVLAGGRGKHMEPFSATRPNPMVPVAGQYAIDRTLNLLKEAGVNSVNLVVGHRGDIIREHLSEGHSSGVSIHFVEQGKKKGIGSAILKAKDKFTPGEHFLLVYADTMTTANIFSVTLQSFGLHNESTAAICHTSQGEMYGNVYIGPNAKITKFIEKPKKREGFGNYVFAGVFVLNTGFFDYLKSASGDMEEALKALIKDDALRASIWEEDWLDMDYPWDILTANKAMMETWKSSVIHESVEVRGSTVKGSVTIAEGVEISSGAVLNGPAYIGPGSFIGNNAIIRPFTCIGANCVIGMGVELKNCVLFPKVTVGRLSFVGDSVVGENADLGANTTIINRTIDLKPISVKVNGKKIDSGLTKLGAFIGDGAVIGASNTLGAGTVVEAGRKIDHNLSKLK</sequence>
<dbReference type="AlphaFoldDB" id="A0A3B1C1F2"/>
<comment type="similarity">
    <text evidence="4">In the N-terminal section; belongs to the N-acetylglucosamine-1-phosphate uridyltransferase family.</text>
</comment>
<comment type="pathway">
    <text evidence="2">Nucleotide-sugar biosynthesis; UDP-N-acetyl-alpha-D-glucosamine biosynthesis; UDP-N-acetyl-alpha-D-glucosamine from N-acetyl-alpha-D-glucosamine 1-phosphate: step 1/1.</text>
</comment>
<dbReference type="Pfam" id="PF25087">
    <property type="entry name" value="GMPPB_C"/>
    <property type="match status" value="1"/>
</dbReference>
<dbReference type="GO" id="GO:0019134">
    <property type="term" value="F:glucosamine-1-phosphate N-acetyltransferase activity"/>
    <property type="evidence" value="ECO:0007669"/>
    <property type="project" value="UniProtKB-EC"/>
</dbReference>
<evidence type="ECO:0000259" key="11">
    <source>
        <dbReference type="Pfam" id="PF00483"/>
    </source>
</evidence>
<dbReference type="GO" id="GO:0008879">
    <property type="term" value="F:glucose-1-phosphate thymidylyltransferase activity"/>
    <property type="evidence" value="ECO:0007669"/>
    <property type="project" value="UniProtKB-EC"/>
</dbReference>
<evidence type="ECO:0000256" key="2">
    <source>
        <dbReference type="ARBA" id="ARBA00005208"/>
    </source>
</evidence>
<keyword evidence="8" id="KW-0012">Acyltransferase</keyword>
<keyword evidence="5 13" id="KW-0808">Transferase</keyword>
<comment type="pathway">
    <text evidence="1">Nucleotide-sugar biosynthesis; UDP-N-acetyl-alpha-D-glucosamine biosynthesis; N-acetyl-alpha-D-glucosamine 1-phosphate from alpha-D-glucosamine 6-phosphate (route II): step 2/2.</text>
</comment>
<dbReference type="EMBL" id="UOGE01000059">
    <property type="protein sequence ID" value="VAX20571.1"/>
    <property type="molecule type" value="Genomic_DNA"/>
</dbReference>
<name>A0A3B1C1F2_9ZZZZ</name>
<comment type="catalytic activity">
    <reaction evidence="9">
        <text>alpha-D-glucosamine 1-phosphate + acetyl-CoA = N-acetyl-alpha-D-glucosamine 1-phosphate + CoA + H(+)</text>
        <dbReference type="Rhea" id="RHEA:13725"/>
        <dbReference type="ChEBI" id="CHEBI:15378"/>
        <dbReference type="ChEBI" id="CHEBI:57287"/>
        <dbReference type="ChEBI" id="CHEBI:57288"/>
        <dbReference type="ChEBI" id="CHEBI:57776"/>
        <dbReference type="ChEBI" id="CHEBI:58516"/>
        <dbReference type="EC" id="2.3.1.157"/>
    </reaction>
</comment>
<dbReference type="UniPathway" id="UPA00113">
    <property type="reaction ID" value="UER00532"/>
</dbReference>